<protein>
    <submittedName>
        <fullName evidence="3">Type IV pilus modification protein PilV</fullName>
    </submittedName>
</protein>
<dbReference type="STRING" id="1817764.A2637_00235"/>
<name>A0A1F6TPZ9_9PROT</name>
<dbReference type="InterPro" id="IPR012902">
    <property type="entry name" value="N_methyl_site"/>
</dbReference>
<evidence type="ECO:0000256" key="1">
    <source>
        <dbReference type="SAM" id="Phobius"/>
    </source>
</evidence>
<dbReference type="AlphaFoldDB" id="A0A1F6TPZ9"/>
<dbReference type="Proteomes" id="UP000179360">
    <property type="component" value="Unassembled WGS sequence"/>
</dbReference>
<comment type="caution">
    <text evidence="3">The sequence shown here is derived from an EMBL/GenBank/DDBJ whole genome shotgun (WGS) entry which is preliminary data.</text>
</comment>
<dbReference type="EMBL" id="MFSY01000026">
    <property type="protein sequence ID" value="OGI47198.1"/>
    <property type="molecule type" value="Genomic_DNA"/>
</dbReference>
<organism evidence="3 4">
    <name type="scientific">Candidatus Muproteobacteria bacterium RIFCSPHIGHO2_01_FULL_65_16</name>
    <dbReference type="NCBI Taxonomy" id="1817764"/>
    <lineage>
        <taxon>Bacteria</taxon>
        <taxon>Pseudomonadati</taxon>
        <taxon>Pseudomonadota</taxon>
        <taxon>Candidatus Muproteobacteria</taxon>
    </lineage>
</organism>
<dbReference type="NCBIfam" id="TIGR02523">
    <property type="entry name" value="type_IV_pilV"/>
    <property type="match status" value="1"/>
</dbReference>
<dbReference type="InterPro" id="IPR054402">
    <property type="entry name" value="Tt1218-like_dom"/>
</dbReference>
<sequence>MRTTLYAANIIRGDAVRGFSLIEVLVALLVLSLGLLGLAGLQLTSMKYNTDAYTRTQATLFAYDILDRMRANSTGRANGDYDASTQAAADAKVSSYDSCKGSTCQCDGSTACSTSNLALYDFGKWQEGLEQAIPGAAAVRSTIERTGNQVTVTIRWQEREFQKDQKWVAEL</sequence>
<evidence type="ECO:0000313" key="4">
    <source>
        <dbReference type="Proteomes" id="UP000179360"/>
    </source>
</evidence>
<reference evidence="3 4" key="1">
    <citation type="journal article" date="2016" name="Nat. Commun.">
        <title>Thousands of microbial genomes shed light on interconnected biogeochemical processes in an aquifer system.</title>
        <authorList>
            <person name="Anantharaman K."/>
            <person name="Brown C.T."/>
            <person name="Hug L.A."/>
            <person name="Sharon I."/>
            <person name="Castelle C.J."/>
            <person name="Probst A.J."/>
            <person name="Thomas B.C."/>
            <person name="Singh A."/>
            <person name="Wilkins M.J."/>
            <person name="Karaoz U."/>
            <person name="Brodie E.L."/>
            <person name="Williams K.H."/>
            <person name="Hubbard S.S."/>
            <person name="Banfield J.F."/>
        </authorList>
    </citation>
    <scope>NUCLEOTIDE SEQUENCE [LARGE SCALE GENOMIC DNA]</scope>
</reference>
<dbReference type="Pfam" id="PF22150">
    <property type="entry name" value="Tt1218-like"/>
    <property type="match status" value="1"/>
</dbReference>
<accession>A0A1F6TPZ9</accession>
<keyword evidence="1" id="KW-0472">Membrane</keyword>
<evidence type="ECO:0000313" key="3">
    <source>
        <dbReference type="EMBL" id="OGI47198.1"/>
    </source>
</evidence>
<evidence type="ECO:0000259" key="2">
    <source>
        <dbReference type="Pfam" id="PF22150"/>
    </source>
</evidence>
<keyword evidence="1" id="KW-1133">Transmembrane helix</keyword>
<feature type="domain" description="Type IV pilin Tt1218-like" evidence="2">
    <location>
        <begin position="41"/>
        <end position="122"/>
    </location>
</feature>
<proteinExistence type="predicted"/>
<dbReference type="InterPro" id="IPR013362">
    <property type="entry name" value="Pilus_4_PilV"/>
</dbReference>
<keyword evidence="1" id="KW-0812">Transmembrane</keyword>
<feature type="transmembrane region" description="Helical" evidence="1">
    <location>
        <begin position="21"/>
        <end position="41"/>
    </location>
</feature>
<gene>
    <name evidence="3" type="ORF">A2637_00235</name>
</gene>
<dbReference type="Pfam" id="PF07963">
    <property type="entry name" value="N_methyl"/>
    <property type="match status" value="1"/>
</dbReference>
<dbReference type="NCBIfam" id="TIGR02532">
    <property type="entry name" value="IV_pilin_GFxxxE"/>
    <property type="match status" value="1"/>
</dbReference>